<dbReference type="CDD" id="cd00082">
    <property type="entry name" value="HisKA"/>
    <property type="match status" value="1"/>
</dbReference>
<keyword evidence="19" id="KW-1185">Reference proteome</keyword>
<evidence type="ECO:0000256" key="5">
    <source>
        <dbReference type="ARBA" id="ARBA00022553"/>
    </source>
</evidence>
<dbReference type="Proteomes" id="UP001158045">
    <property type="component" value="Unassembled WGS sequence"/>
</dbReference>
<evidence type="ECO:0000256" key="10">
    <source>
        <dbReference type="ARBA" id="ARBA00022840"/>
    </source>
</evidence>
<keyword evidence="9" id="KW-0418">Kinase</keyword>
<name>A0ABT6NBA9_9FIRM</name>
<dbReference type="PANTHER" id="PTHR45528">
    <property type="entry name" value="SENSOR HISTIDINE KINASE CPXA"/>
    <property type="match status" value="1"/>
</dbReference>
<evidence type="ECO:0000313" key="19">
    <source>
        <dbReference type="Proteomes" id="UP001158045"/>
    </source>
</evidence>
<evidence type="ECO:0000256" key="14">
    <source>
        <dbReference type="SAM" id="MobiDB-lite"/>
    </source>
</evidence>
<proteinExistence type="predicted"/>
<dbReference type="InterPro" id="IPR005467">
    <property type="entry name" value="His_kinase_dom"/>
</dbReference>
<evidence type="ECO:0000256" key="1">
    <source>
        <dbReference type="ARBA" id="ARBA00000085"/>
    </source>
</evidence>
<dbReference type="Gene3D" id="6.10.340.10">
    <property type="match status" value="1"/>
</dbReference>
<evidence type="ECO:0000256" key="13">
    <source>
        <dbReference type="ARBA" id="ARBA00023136"/>
    </source>
</evidence>
<comment type="caution">
    <text evidence="18">The sequence shown here is derived from an EMBL/GenBank/DDBJ whole genome shotgun (WGS) entry which is preliminary data.</text>
</comment>
<evidence type="ECO:0000256" key="8">
    <source>
        <dbReference type="ARBA" id="ARBA00022741"/>
    </source>
</evidence>
<dbReference type="SMART" id="SM00387">
    <property type="entry name" value="HATPase_c"/>
    <property type="match status" value="1"/>
</dbReference>
<dbReference type="SUPFAM" id="SSF55874">
    <property type="entry name" value="ATPase domain of HSP90 chaperone/DNA topoisomerase II/histidine kinase"/>
    <property type="match status" value="1"/>
</dbReference>
<evidence type="ECO:0000256" key="3">
    <source>
        <dbReference type="ARBA" id="ARBA00012438"/>
    </source>
</evidence>
<feature type="transmembrane region" description="Helical" evidence="15">
    <location>
        <begin position="127"/>
        <end position="147"/>
    </location>
</feature>
<dbReference type="InterPro" id="IPR003594">
    <property type="entry name" value="HATPase_dom"/>
</dbReference>
<keyword evidence="13 15" id="KW-0472">Membrane</keyword>
<dbReference type="Pfam" id="PF00512">
    <property type="entry name" value="HisKA"/>
    <property type="match status" value="1"/>
</dbReference>
<dbReference type="InterPro" id="IPR036890">
    <property type="entry name" value="HATPase_C_sf"/>
</dbReference>
<keyword evidence="11 15" id="KW-1133">Transmembrane helix</keyword>
<dbReference type="InterPro" id="IPR003660">
    <property type="entry name" value="HAMP_dom"/>
</dbReference>
<organism evidence="18 19">
    <name type="scientific">Fusibacter bizertensis</name>
    <dbReference type="NCBI Taxonomy" id="1488331"/>
    <lineage>
        <taxon>Bacteria</taxon>
        <taxon>Bacillati</taxon>
        <taxon>Bacillota</taxon>
        <taxon>Clostridia</taxon>
        <taxon>Eubacteriales</taxon>
        <taxon>Eubacteriales Family XII. Incertae Sedis</taxon>
        <taxon>Fusibacter</taxon>
    </lineage>
</organism>
<evidence type="ECO:0000256" key="9">
    <source>
        <dbReference type="ARBA" id="ARBA00022777"/>
    </source>
</evidence>
<feature type="region of interest" description="Disordered" evidence="14">
    <location>
        <begin position="1"/>
        <end position="36"/>
    </location>
</feature>
<dbReference type="SMART" id="SM00388">
    <property type="entry name" value="HisKA"/>
    <property type="match status" value="1"/>
</dbReference>
<dbReference type="InterPro" id="IPR003661">
    <property type="entry name" value="HisK_dim/P_dom"/>
</dbReference>
<evidence type="ECO:0000256" key="11">
    <source>
        <dbReference type="ARBA" id="ARBA00022989"/>
    </source>
</evidence>
<evidence type="ECO:0000256" key="4">
    <source>
        <dbReference type="ARBA" id="ARBA00022475"/>
    </source>
</evidence>
<feature type="transmembrane region" description="Helical" evidence="15">
    <location>
        <begin position="258"/>
        <end position="275"/>
    </location>
</feature>
<dbReference type="InterPro" id="IPR004358">
    <property type="entry name" value="Sig_transdc_His_kin-like_C"/>
</dbReference>
<dbReference type="Pfam" id="PF00672">
    <property type="entry name" value="HAMP"/>
    <property type="match status" value="1"/>
</dbReference>
<evidence type="ECO:0000256" key="6">
    <source>
        <dbReference type="ARBA" id="ARBA00022679"/>
    </source>
</evidence>
<comment type="subcellular location">
    <subcellularLocation>
        <location evidence="2">Cell membrane</location>
        <topology evidence="2">Multi-pass membrane protein</topology>
    </subcellularLocation>
</comment>
<dbReference type="PROSITE" id="PS50885">
    <property type="entry name" value="HAMP"/>
    <property type="match status" value="1"/>
</dbReference>
<comment type="catalytic activity">
    <reaction evidence="1">
        <text>ATP + protein L-histidine = ADP + protein N-phospho-L-histidine.</text>
        <dbReference type="EC" id="2.7.13.3"/>
    </reaction>
</comment>
<keyword evidence="8" id="KW-0547">Nucleotide-binding</keyword>
<dbReference type="Gene3D" id="1.10.287.130">
    <property type="match status" value="1"/>
</dbReference>
<evidence type="ECO:0000313" key="18">
    <source>
        <dbReference type="EMBL" id="MDH8677704.1"/>
    </source>
</evidence>
<accession>A0ABT6NBA9</accession>
<dbReference type="SMART" id="SM00304">
    <property type="entry name" value="HAMP"/>
    <property type="match status" value="1"/>
</dbReference>
<evidence type="ECO:0000256" key="7">
    <source>
        <dbReference type="ARBA" id="ARBA00022692"/>
    </source>
</evidence>
<evidence type="ECO:0000256" key="2">
    <source>
        <dbReference type="ARBA" id="ARBA00004651"/>
    </source>
</evidence>
<dbReference type="PROSITE" id="PS50109">
    <property type="entry name" value="HIS_KIN"/>
    <property type="match status" value="1"/>
</dbReference>
<dbReference type="EC" id="2.7.13.3" evidence="3"/>
<keyword evidence="10 18" id="KW-0067">ATP-binding</keyword>
<dbReference type="GO" id="GO:0005524">
    <property type="term" value="F:ATP binding"/>
    <property type="evidence" value="ECO:0007669"/>
    <property type="project" value="UniProtKB-KW"/>
</dbReference>
<sequence length="587" mass="67245">MKIISKETINSTETKHSKRRDKPRETSATKSKNPAKKVIKTQMKQVITEKSIKPPVQPSIVTTPPKVQKKPKLTKDEVTKKRIAHIEAERDKRKAGQSYFSVSYDRFVSLIRFNITFKLTIGYAIRLVFLIAFLFFFVYISFSYYLFYDAQQTIKEDIRYIGQVMSQEQNYQADIITDYLDFHTLSYYVYDSQHIQIFSNTDDPVNFDTAMQISEYNLRDFPNFPTLFETDSILLEDGTMYYIALKSNMQEQTNNIEATFPIGFVLCFVLILSSIRSASKMAKKHLKPIVTMTDQVKDMSANNLSTRLNVSGTKDELKDLALTFNQMLTDIQKSYEREKQFVSDASHELRTPIAVIKGYAGMLNRWGKDDPAILEESIQAILGETDNMHSLVESLLFIARNDKGTLKMDTTKFSFSDLVTEIVKETRLIDTQHQIIDTLETDIFIHGSADKLKQAFRIFIDNSIKYTPDSGEIKITLRRSEKHSIIVLSDNGIGISKEDLPNIFDRFYRADKSRTKMRENQHGGTGLGLSIAKIIIEQHGGTIHVASELNEGTTFTIFLPILDEPVTDILEEEPLKELQDDEFGKTS</sequence>
<dbReference type="PANTHER" id="PTHR45528:SF1">
    <property type="entry name" value="SENSOR HISTIDINE KINASE CPXA"/>
    <property type="match status" value="1"/>
</dbReference>
<dbReference type="EMBL" id="JARYZI010000003">
    <property type="protein sequence ID" value="MDH8677704.1"/>
    <property type="molecule type" value="Genomic_DNA"/>
</dbReference>
<dbReference type="SUPFAM" id="SSF47384">
    <property type="entry name" value="Homodimeric domain of signal transducing histidine kinase"/>
    <property type="match status" value="1"/>
</dbReference>
<evidence type="ECO:0000259" key="17">
    <source>
        <dbReference type="PROSITE" id="PS50885"/>
    </source>
</evidence>
<evidence type="ECO:0000259" key="16">
    <source>
        <dbReference type="PROSITE" id="PS50109"/>
    </source>
</evidence>
<keyword evidence="6" id="KW-0808">Transferase</keyword>
<dbReference type="InterPro" id="IPR050398">
    <property type="entry name" value="HssS/ArlS-like"/>
</dbReference>
<reference evidence="18 19" key="1">
    <citation type="submission" date="2023-04" db="EMBL/GenBank/DDBJ databases">
        <title>Fusibacter bizertensis strain WBS, isolated from littoral bottom sediments of the Arctic seas - biochemical and genomic analysis.</title>
        <authorList>
            <person name="Brioukhanov A.L."/>
        </authorList>
    </citation>
    <scope>NUCLEOTIDE SEQUENCE [LARGE SCALE GENOMIC DNA]</scope>
    <source>
        <strain evidence="18 19">WBS</strain>
    </source>
</reference>
<keyword evidence="5" id="KW-0597">Phosphoprotein</keyword>
<protein>
    <recommendedName>
        <fullName evidence="3">histidine kinase</fullName>
        <ecNumber evidence="3">2.7.13.3</ecNumber>
    </recommendedName>
</protein>
<keyword evidence="4" id="KW-1003">Cell membrane</keyword>
<dbReference type="Pfam" id="PF02518">
    <property type="entry name" value="HATPase_c"/>
    <property type="match status" value="1"/>
</dbReference>
<feature type="domain" description="HAMP" evidence="17">
    <location>
        <begin position="283"/>
        <end position="336"/>
    </location>
</feature>
<keyword evidence="12" id="KW-0902">Two-component regulatory system</keyword>
<gene>
    <name evidence="18" type="ORF">QE109_06075</name>
</gene>
<dbReference type="CDD" id="cd00075">
    <property type="entry name" value="HATPase"/>
    <property type="match status" value="1"/>
</dbReference>
<dbReference type="CDD" id="cd06225">
    <property type="entry name" value="HAMP"/>
    <property type="match status" value="1"/>
</dbReference>
<evidence type="ECO:0000256" key="15">
    <source>
        <dbReference type="SAM" id="Phobius"/>
    </source>
</evidence>
<dbReference type="RefSeq" id="WP_281093523.1">
    <property type="nucleotide sequence ID" value="NZ_JARYZI010000003.1"/>
</dbReference>
<dbReference type="SUPFAM" id="SSF158472">
    <property type="entry name" value="HAMP domain-like"/>
    <property type="match status" value="1"/>
</dbReference>
<dbReference type="PRINTS" id="PR00344">
    <property type="entry name" value="BCTRLSENSOR"/>
</dbReference>
<dbReference type="InterPro" id="IPR036097">
    <property type="entry name" value="HisK_dim/P_sf"/>
</dbReference>
<feature type="domain" description="Histidine kinase" evidence="16">
    <location>
        <begin position="344"/>
        <end position="563"/>
    </location>
</feature>
<dbReference type="Gene3D" id="3.30.565.10">
    <property type="entry name" value="Histidine kinase-like ATPase, C-terminal domain"/>
    <property type="match status" value="1"/>
</dbReference>
<keyword evidence="7 15" id="KW-0812">Transmembrane</keyword>
<evidence type="ECO:0000256" key="12">
    <source>
        <dbReference type="ARBA" id="ARBA00023012"/>
    </source>
</evidence>